<keyword evidence="9 11" id="KW-0226">DNA condensation</keyword>
<evidence type="ECO:0000256" key="4">
    <source>
        <dbReference type="ARBA" id="ARBA00016065"/>
    </source>
</evidence>
<dbReference type="GeneID" id="106741005"/>
<evidence type="ECO:0000313" key="15">
    <source>
        <dbReference type="RefSeq" id="XP_014468045.1"/>
    </source>
</evidence>
<dbReference type="KEGG" id="dqu:106741005"/>
<gene>
    <name evidence="14 15" type="primary">LOC106741005</name>
</gene>
<keyword evidence="13" id="KW-1185">Reference proteome</keyword>
<dbReference type="PANTHER" id="PTHR13108:SF9">
    <property type="entry name" value="CONDENSIN COMPLEX SUBUNIT 2"/>
    <property type="match status" value="1"/>
</dbReference>
<name>A0A6P3WPH1_DINQU</name>
<evidence type="ECO:0000256" key="12">
    <source>
        <dbReference type="SAM" id="MobiDB-lite"/>
    </source>
</evidence>
<keyword evidence="5" id="KW-0158">Chromosome</keyword>
<dbReference type="RefSeq" id="XP_014468045.1">
    <property type="nucleotide sequence ID" value="XM_014612559.1"/>
</dbReference>
<dbReference type="GO" id="GO:0003682">
    <property type="term" value="F:chromatin binding"/>
    <property type="evidence" value="ECO:0007669"/>
    <property type="project" value="TreeGrafter"/>
</dbReference>
<dbReference type="OrthoDB" id="362021at2759"/>
<comment type="subcellular location">
    <subcellularLocation>
        <location evidence="1">Chromosome</location>
    </subcellularLocation>
    <subcellularLocation>
        <location evidence="2">Cytoplasm</location>
    </subcellularLocation>
</comment>
<sequence>MKAHKSKPVHKWLESSLNKSPASSSPLRRKTIIAQKQLPNVLSENDDEAERIARRREMLTRTASMSSPTTPSVKLNKRHSLGLTFLANVPASQMAESINQCIKLSTENKINVKNAFSLEMIDFMTYMIKKQDNNMSNLQVASTSLDVSSKIYGFRVDSVHTEILKIVGGLDKQEDAEQDQQSGEMLQDNTQDATEVAKKKKKKRVRQKICSTVEALRGNIEIVKPSMMIGEGDLHTSDMLYQAMLPNHASSGFYHHLYNDVLVDVVEEECNVDATKYVIPAIKDFRNLEICLSYSNFQFLGWSVKDEPEKVSDTSAVAVEEDGVNDDDDDDNRFQFDLDATVQHDEEDANPASKTINYFDIETQDDGTYEYRQQQKAANRAENIVDAAEPSRLNFVIPEYSFMSARTSLHWAGPSHWKFHNFAKSRTNADDKVIGTCMQAPLKKRKEFELPYEGNKDVMKTKFAPSQSNKLQAKTAKAEWSAESLTFPEDFHYDIRRMVKLYLHQYLSRIEQQDNGDRNMPVTDVFDSNRYDYNNPNDTLEYCPDVINGDYDDSRDNNGDENECNFEDDNNALAQSIVVSQGFTGDNLIAAPKLANKILIAYCSKAKKIDMRQLKKSMWKCLRLNNADNEEQADKMMESKQFSDIYKTLPRLLSKDNVEALSVPLSFASLLHLANEKTLNLCSLPDMSDVTVEDGISGNYNV</sequence>
<dbReference type="InterPro" id="IPR022816">
    <property type="entry name" value="Condensin_barren_su2"/>
</dbReference>
<keyword evidence="7 11" id="KW-0132">Cell division</keyword>
<protein>
    <recommendedName>
        <fullName evidence="4 11">Condensin complex subunit 2</fullName>
    </recommendedName>
</protein>
<evidence type="ECO:0000256" key="11">
    <source>
        <dbReference type="PIRNR" id="PIRNR017126"/>
    </source>
</evidence>
<dbReference type="GO" id="GO:0051301">
    <property type="term" value="P:cell division"/>
    <property type="evidence" value="ECO:0007669"/>
    <property type="project" value="UniProtKB-KW"/>
</dbReference>
<reference evidence="14 15" key="1">
    <citation type="submission" date="2025-04" db="UniProtKB">
        <authorList>
            <consortium name="RefSeq"/>
        </authorList>
    </citation>
    <scope>IDENTIFICATION</scope>
</reference>
<evidence type="ECO:0000256" key="3">
    <source>
        <dbReference type="ARBA" id="ARBA00009471"/>
    </source>
</evidence>
<comment type="function">
    <text evidence="11">Regulatory subunit of the condensin complex, a complex required for conversion of interphase chromatin into mitotic-like condense chromosomes.</text>
</comment>
<keyword evidence="6" id="KW-0963">Cytoplasm</keyword>
<feature type="compositionally biased region" description="Basic residues" evidence="12">
    <location>
        <begin position="1"/>
        <end position="10"/>
    </location>
</feature>
<accession>A0A6P3WPH1</accession>
<evidence type="ECO:0000313" key="14">
    <source>
        <dbReference type="RefSeq" id="XP_014468044.1"/>
    </source>
</evidence>
<organism evidence="13 15">
    <name type="scientific">Dinoponera quadriceps</name>
    <name type="common">South American ant</name>
    <dbReference type="NCBI Taxonomy" id="609295"/>
    <lineage>
        <taxon>Eukaryota</taxon>
        <taxon>Metazoa</taxon>
        <taxon>Ecdysozoa</taxon>
        <taxon>Arthropoda</taxon>
        <taxon>Hexapoda</taxon>
        <taxon>Insecta</taxon>
        <taxon>Pterygota</taxon>
        <taxon>Neoptera</taxon>
        <taxon>Endopterygota</taxon>
        <taxon>Hymenoptera</taxon>
        <taxon>Apocrita</taxon>
        <taxon>Aculeata</taxon>
        <taxon>Formicoidea</taxon>
        <taxon>Formicidae</taxon>
        <taxon>Ponerinae</taxon>
        <taxon>Ponerini</taxon>
        <taxon>Dinoponera</taxon>
    </lineage>
</organism>
<evidence type="ECO:0000256" key="7">
    <source>
        <dbReference type="ARBA" id="ARBA00022618"/>
    </source>
</evidence>
<dbReference type="PANTHER" id="PTHR13108">
    <property type="entry name" value="CONDENSIN COMPLEX SUBUNIT 2"/>
    <property type="match status" value="1"/>
</dbReference>
<evidence type="ECO:0000256" key="1">
    <source>
        <dbReference type="ARBA" id="ARBA00004286"/>
    </source>
</evidence>
<proteinExistence type="inferred from homology"/>
<evidence type="ECO:0000256" key="5">
    <source>
        <dbReference type="ARBA" id="ARBA00022454"/>
    </source>
</evidence>
<keyword evidence="10 11" id="KW-0131">Cell cycle</keyword>
<evidence type="ECO:0000256" key="2">
    <source>
        <dbReference type="ARBA" id="ARBA00004496"/>
    </source>
</evidence>
<dbReference type="Pfam" id="PF05786">
    <property type="entry name" value="Cnd2"/>
    <property type="match status" value="2"/>
</dbReference>
<feature type="compositionally biased region" description="Low complexity" evidence="12">
    <location>
        <begin position="15"/>
        <end position="26"/>
    </location>
</feature>
<dbReference type="GO" id="GO:0007076">
    <property type="term" value="P:mitotic chromosome condensation"/>
    <property type="evidence" value="ECO:0007669"/>
    <property type="project" value="InterPro"/>
</dbReference>
<keyword evidence="8 11" id="KW-0498">Mitosis</keyword>
<dbReference type="AlphaFoldDB" id="A0A6P3WPH1"/>
<evidence type="ECO:0000256" key="6">
    <source>
        <dbReference type="ARBA" id="ARBA00022490"/>
    </source>
</evidence>
<comment type="similarity">
    <text evidence="3 11">Belongs to the CND2 (condensin subunit 2) family.</text>
</comment>
<evidence type="ECO:0000256" key="8">
    <source>
        <dbReference type="ARBA" id="ARBA00022776"/>
    </source>
</evidence>
<evidence type="ECO:0000313" key="13">
    <source>
        <dbReference type="Proteomes" id="UP000515204"/>
    </source>
</evidence>
<dbReference type="GO" id="GO:0005737">
    <property type="term" value="C:cytoplasm"/>
    <property type="evidence" value="ECO:0007669"/>
    <property type="project" value="UniProtKB-SubCell"/>
</dbReference>
<dbReference type="Proteomes" id="UP000515204">
    <property type="component" value="Unplaced"/>
</dbReference>
<evidence type="ECO:0000256" key="10">
    <source>
        <dbReference type="ARBA" id="ARBA00023306"/>
    </source>
</evidence>
<dbReference type="RefSeq" id="XP_014468044.1">
    <property type="nucleotide sequence ID" value="XM_014612558.1"/>
</dbReference>
<dbReference type="GO" id="GO:0000796">
    <property type="term" value="C:condensin complex"/>
    <property type="evidence" value="ECO:0007669"/>
    <property type="project" value="InterPro"/>
</dbReference>
<dbReference type="PIRSF" id="PIRSF017126">
    <property type="entry name" value="Condensin_H"/>
    <property type="match status" value="1"/>
</dbReference>
<evidence type="ECO:0000256" key="9">
    <source>
        <dbReference type="ARBA" id="ARBA00023067"/>
    </source>
</evidence>
<feature type="region of interest" description="Disordered" evidence="12">
    <location>
        <begin position="1"/>
        <end position="31"/>
    </location>
</feature>